<evidence type="ECO:0000313" key="3">
    <source>
        <dbReference type="Proteomes" id="UP001140949"/>
    </source>
</evidence>
<keyword evidence="3" id="KW-1185">Reference proteome</keyword>
<evidence type="ECO:0000313" key="2">
    <source>
        <dbReference type="EMBL" id="KAJ6819542.1"/>
    </source>
</evidence>
<dbReference type="Proteomes" id="UP001140949">
    <property type="component" value="Unassembled WGS sequence"/>
</dbReference>
<reference evidence="2" key="1">
    <citation type="journal article" date="2023" name="GigaByte">
        <title>Genome assembly of the bearded iris, Iris pallida Lam.</title>
        <authorList>
            <person name="Bruccoleri R.E."/>
            <person name="Oakeley E.J."/>
            <person name="Faust A.M.E."/>
            <person name="Altorfer M."/>
            <person name="Dessus-Babus S."/>
            <person name="Burckhardt D."/>
            <person name="Oertli M."/>
            <person name="Naumann U."/>
            <person name="Petersen F."/>
            <person name="Wong J."/>
        </authorList>
    </citation>
    <scope>NUCLEOTIDE SEQUENCE</scope>
    <source>
        <strain evidence="2">GSM-AAB239-AS_SAM_17_03QT</strain>
    </source>
</reference>
<accession>A0AAX6FT17</accession>
<protein>
    <submittedName>
        <fullName evidence="2">Uncharacterized protein</fullName>
    </submittedName>
</protein>
<dbReference type="EMBL" id="JANAVB010026000">
    <property type="protein sequence ID" value="KAJ6819542.1"/>
    <property type="molecule type" value="Genomic_DNA"/>
</dbReference>
<gene>
    <name evidence="2" type="ORF">M6B38_399950</name>
</gene>
<organism evidence="2 3">
    <name type="scientific">Iris pallida</name>
    <name type="common">Sweet iris</name>
    <dbReference type="NCBI Taxonomy" id="29817"/>
    <lineage>
        <taxon>Eukaryota</taxon>
        <taxon>Viridiplantae</taxon>
        <taxon>Streptophyta</taxon>
        <taxon>Embryophyta</taxon>
        <taxon>Tracheophyta</taxon>
        <taxon>Spermatophyta</taxon>
        <taxon>Magnoliopsida</taxon>
        <taxon>Liliopsida</taxon>
        <taxon>Asparagales</taxon>
        <taxon>Iridaceae</taxon>
        <taxon>Iridoideae</taxon>
        <taxon>Irideae</taxon>
        <taxon>Iris</taxon>
    </lineage>
</organism>
<evidence type="ECO:0000256" key="1">
    <source>
        <dbReference type="SAM" id="SignalP"/>
    </source>
</evidence>
<reference evidence="2" key="2">
    <citation type="submission" date="2023-04" db="EMBL/GenBank/DDBJ databases">
        <authorList>
            <person name="Bruccoleri R.E."/>
            <person name="Oakeley E.J."/>
            <person name="Faust A.-M."/>
            <person name="Dessus-Babus S."/>
            <person name="Altorfer M."/>
            <person name="Burckhardt D."/>
            <person name="Oertli M."/>
            <person name="Naumann U."/>
            <person name="Petersen F."/>
            <person name="Wong J."/>
        </authorList>
    </citation>
    <scope>NUCLEOTIDE SEQUENCE</scope>
    <source>
        <strain evidence="2">GSM-AAB239-AS_SAM_17_03QT</strain>
        <tissue evidence="2">Leaf</tissue>
    </source>
</reference>
<feature type="chain" id="PRO_5043713522" evidence="1">
    <location>
        <begin position="19"/>
        <end position="39"/>
    </location>
</feature>
<proteinExistence type="predicted"/>
<comment type="caution">
    <text evidence="2">The sequence shown here is derived from an EMBL/GenBank/DDBJ whole genome shotgun (WGS) entry which is preliminary data.</text>
</comment>
<keyword evidence="1" id="KW-0732">Signal</keyword>
<dbReference type="AlphaFoldDB" id="A0AAX6FT17"/>
<name>A0AAX6FT17_IRIPA</name>
<feature type="signal peptide" evidence="1">
    <location>
        <begin position="1"/>
        <end position="18"/>
    </location>
</feature>
<sequence>MQVHQLKLCTLYFCLVSCSHVGHEIDMIVLCLIDRIVFR</sequence>